<evidence type="ECO:0000256" key="1">
    <source>
        <dbReference type="SAM" id="MobiDB-lite"/>
    </source>
</evidence>
<organism evidence="2 3">
    <name type="scientific">Argiope bruennichi</name>
    <name type="common">Wasp spider</name>
    <name type="synonym">Aranea bruennichi</name>
    <dbReference type="NCBI Taxonomy" id="94029"/>
    <lineage>
        <taxon>Eukaryota</taxon>
        <taxon>Metazoa</taxon>
        <taxon>Ecdysozoa</taxon>
        <taxon>Arthropoda</taxon>
        <taxon>Chelicerata</taxon>
        <taxon>Arachnida</taxon>
        <taxon>Araneae</taxon>
        <taxon>Araneomorphae</taxon>
        <taxon>Entelegynae</taxon>
        <taxon>Araneoidea</taxon>
        <taxon>Araneidae</taxon>
        <taxon>Argiope</taxon>
    </lineage>
</organism>
<dbReference type="InterPro" id="IPR008042">
    <property type="entry name" value="Retrotrans_Pao"/>
</dbReference>
<protein>
    <recommendedName>
        <fullName evidence="4">Reverse transcriptase domain-containing protein</fullName>
    </recommendedName>
</protein>
<dbReference type="AlphaFoldDB" id="A0A8T0EP72"/>
<keyword evidence="3" id="KW-1185">Reference proteome</keyword>
<evidence type="ECO:0000313" key="3">
    <source>
        <dbReference type="Proteomes" id="UP000807504"/>
    </source>
</evidence>
<name>A0A8T0EP72_ARGBR</name>
<dbReference type="Proteomes" id="UP000807504">
    <property type="component" value="Unassembled WGS sequence"/>
</dbReference>
<dbReference type="PANTHER" id="PTHR47331">
    <property type="entry name" value="PHD-TYPE DOMAIN-CONTAINING PROTEIN"/>
    <property type="match status" value="1"/>
</dbReference>
<evidence type="ECO:0008006" key="4">
    <source>
        <dbReference type="Google" id="ProtNLM"/>
    </source>
</evidence>
<comment type="caution">
    <text evidence="2">The sequence shown here is derived from an EMBL/GenBank/DDBJ whole genome shotgun (WGS) entry which is preliminary data.</text>
</comment>
<gene>
    <name evidence="2" type="ORF">HNY73_013989</name>
</gene>
<dbReference type="InterPro" id="IPR043502">
    <property type="entry name" value="DNA/RNA_pol_sf"/>
</dbReference>
<proteinExistence type="predicted"/>
<feature type="region of interest" description="Disordered" evidence="1">
    <location>
        <begin position="85"/>
        <end position="118"/>
    </location>
</feature>
<evidence type="ECO:0000313" key="2">
    <source>
        <dbReference type="EMBL" id="KAF8777064.1"/>
    </source>
</evidence>
<sequence length="1045" mass="120768">MWNSIRKVGGIILIFREVSCSEEEWGVISSFRKWLSCLARSSFASVCQRRALRDEGNLCDCTARSPRRWERVLWLADWKKTPRVDTETQLSGGDSFLQEVPSGRRKKPREGREKKPGAFGKGTLLAVEGKETKGGQNFSLSGGTLLTGRRLHPARRRLYDEYSGTLALAEAIWKILWLWDWEHRRVDTETSAYQEASSLRVPLARGLEDRGGYFKLQLIGDTLPIRKNELLKRCAIRTVGFFLSHFEMFHFLGEGDILNGFLLSVRKDSELGRPGAGGRRPGGTGNPAEKITGLTPNVTLDVSKMKIPKFMELSDPQFFEAKEIHALLNADLFFRIMKDNVYRVNEKLLFRETEFGWIASGRLEEAKTIDALESCFLLINNSIEDTLKQFFDLESLGIRDDPCIHEDQALKLFNNTVQYNNGRYIVELSFHKHIKELSDNLIVAKQRFQNLWRRLQKDTDLHLKYEEIIQDYLNQGIIKKVDSSELCKDKPIYYLPHQVVKKEGRVTTSTLIAQQNSNIIRHSTGFSSIAWRIKHKDAVRFLWTPSDPRTEKRPVLEVYRFNRVIFGVNASPFLLAATVKHHINKYEEEYPITVKHLDSYMYVDDWITGQDTREEALLISRHAKNIMKEAGMEMRKWISNDSTLMNQWVAEGFDTYPIDTSVCLGSNKTKVLGMAWQTQDDCFTLDTTSLLEFITASKITKRSLLQAIGKIFDPLGLLTPFTIRVKCLIQELWEKKITWDEILPPKIVERWLEWCRELPLLDELKIPRLVLDSTNDEKNDTIEIHVFCDASKLAYVAPLKSVTLPRLELLGALVASRLSSKVQGIIGQKKDFTVFHWTDSKIVLYWIKGSHRKWKQFVKNRVQEITGLTNPNTWFHCPGKDNPSDFLSRGLSAKSLICENKWWNGPSFLLSDELPETICECPEPDEKDYLPELKSENSNIVLTLNSNKTFFDYLINRSNRFLTIVRILSYLFRFMSNCRNQEKKKGSLTSEELSEAENYLLKQCQLEEFSAEVISLMSHNEISNKNVFRWWNLPSSREMIIEENQ</sequence>
<dbReference type="GO" id="GO:0071897">
    <property type="term" value="P:DNA biosynthetic process"/>
    <property type="evidence" value="ECO:0007669"/>
    <property type="project" value="UniProtKB-ARBA"/>
</dbReference>
<dbReference type="SUPFAM" id="SSF56672">
    <property type="entry name" value="DNA/RNA polymerases"/>
    <property type="match status" value="1"/>
</dbReference>
<reference evidence="2" key="1">
    <citation type="journal article" date="2020" name="bioRxiv">
        <title>Chromosome-level reference genome of the European wasp spider Argiope bruennichi: a resource for studies on range expansion and evolutionary adaptation.</title>
        <authorList>
            <person name="Sheffer M.M."/>
            <person name="Hoppe A."/>
            <person name="Krehenwinkel H."/>
            <person name="Uhl G."/>
            <person name="Kuss A.W."/>
            <person name="Jensen L."/>
            <person name="Jensen C."/>
            <person name="Gillespie R.G."/>
            <person name="Hoff K.J."/>
            <person name="Prost S."/>
        </authorList>
    </citation>
    <scope>NUCLEOTIDE SEQUENCE</scope>
</reference>
<accession>A0A8T0EP72</accession>
<reference evidence="2" key="2">
    <citation type="submission" date="2020-06" db="EMBL/GenBank/DDBJ databases">
        <authorList>
            <person name="Sheffer M."/>
        </authorList>
    </citation>
    <scope>NUCLEOTIDE SEQUENCE</scope>
</reference>
<dbReference type="Pfam" id="PF05380">
    <property type="entry name" value="Peptidase_A17"/>
    <property type="match status" value="1"/>
</dbReference>
<dbReference type="EMBL" id="JABXBU010002072">
    <property type="protein sequence ID" value="KAF8777064.1"/>
    <property type="molecule type" value="Genomic_DNA"/>
</dbReference>